<keyword evidence="1" id="KW-1133">Transmembrane helix</keyword>
<organism evidence="3 4">
    <name type="scientific">Crassaminicella indica</name>
    <dbReference type="NCBI Taxonomy" id="2855394"/>
    <lineage>
        <taxon>Bacteria</taxon>
        <taxon>Bacillati</taxon>
        <taxon>Bacillota</taxon>
        <taxon>Clostridia</taxon>
        <taxon>Eubacteriales</taxon>
        <taxon>Clostridiaceae</taxon>
        <taxon>Crassaminicella</taxon>
    </lineage>
</organism>
<evidence type="ECO:0000259" key="2">
    <source>
        <dbReference type="Pfam" id="PF07331"/>
    </source>
</evidence>
<feature type="domain" description="DUF1468" evidence="2">
    <location>
        <begin position="8"/>
        <end position="138"/>
    </location>
</feature>
<feature type="transmembrane region" description="Helical" evidence="1">
    <location>
        <begin position="30"/>
        <end position="54"/>
    </location>
</feature>
<feature type="transmembrane region" description="Helical" evidence="1">
    <location>
        <begin position="112"/>
        <end position="133"/>
    </location>
</feature>
<keyword evidence="1" id="KW-0472">Membrane</keyword>
<name>A0ABX8RH55_9CLOT</name>
<evidence type="ECO:0000313" key="3">
    <source>
        <dbReference type="EMBL" id="QXM07060.1"/>
    </source>
</evidence>
<evidence type="ECO:0000256" key="1">
    <source>
        <dbReference type="SAM" id="Phobius"/>
    </source>
</evidence>
<keyword evidence="4" id="KW-1185">Reference proteome</keyword>
<feature type="transmembrane region" description="Helical" evidence="1">
    <location>
        <begin position="74"/>
        <end position="100"/>
    </location>
</feature>
<proteinExistence type="predicted"/>
<dbReference type="Proteomes" id="UP000886818">
    <property type="component" value="Chromosome"/>
</dbReference>
<evidence type="ECO:0000313" key="4">
    <source>
        <dbReference type="Proteomes" id="UP000886818"/>
    </source>
</evidence>
<keyword evidence="1" id="KW-0812">Transmembrane</keyword>
<gene>
    <name evidence="3" type="ORF">KVH43_04950</name>
</gene>
<feature type="transmembrane region" description="Helical" evidence="1">
    <location>
        <begin position="6"/>
        <end position="23"/>
    </location>
</feature>
<protein>
    <submittedName>
        <fullName evidence="3">Tripartite tricarboxylate transporter TctB family protein</fullName>
    </submittedName>
</protein>
<dbReference type="InterPro" id="IPR009936">
    <property type="entry name" value="DUF1468"/>
</dbReference>
<accession>A0ABX8RH55</accession>
<dbReference type="EMBL" id="CP078093">
    <property type="protein sequence ID" value="QXM07060.1"/>
    <property type="molecule type" value="Genomic_DNA"/>
</dbReference>
<reference evidence="3" key="1">
    <citation type="submission" date="2021-07" db="EMBL/GenBank/DDBJ databases">
        <title>Complete genome sequence of Crassaminicella sp. 143-21, isolated from a deep-sea hydrothermal vent.</title>
        <authorList>
            <person name="Li X."/>
        </authorList>
    </citation>
    <scope>NUCLEOTIDE SEQUENCE</scope>
    <source>
        <strain evidence="3">143-21</strain>
    </source>
</reference>
<dbReference type="Pfam" id="PF07331">
    <property type="entry name" value="TctB"/>
    <property type="match status" value="1"/>
</dbReference>
<sequence length="143" mass="16206">MKKNNLFLGAVMLGIALIYYMMIGKLPEEAALYPTFVALVLGFLSILFIIKTAISKEVEKEKKIFDGFEVKQFIFVFSMATFYIVLIQILGYFVSTFLFLIITLCGLKANKLYALCTSVGFSIFVLILFKILLNVPLPRGFIF</sequence>
<dbReference type="RefSeq" id="WP_218283750.1">
    <property type="nucleotide sequence ID" value="NZ_CP078093.1"/>
</dbReference>